<reference evidence="1" key="1">
    <citation type="submission" date="2019-04" db="EMBL/GenBank/DDBJ databases">
        <title>Microbes associate with the intestines of laboratory mice.</title>
        <authorList>
            <person name="Navarre W."/>
            <person name="Wong E."/>
            <person name="Huang K."/>
            <person name="Tropini C."/>
            <person name="Ng K."/>
            <person name="Yu B."/>
        </authorList>
    </citation>
    <scope>NUCLEOTIDE SEQUENCE</scope>
    <source>
        <strain evidence="1">NM01_1-7b</strain>
    </source>
</reference>
<evidence type="ECO:0000313" key="2">
    <source>
        <dbReference type="Proteomes" id="UP000304953"/>
    </source>
</evidence>
<evidence type="ECO:0000313" key="1">
    <source>
        <dbReference type="EMBL" id="TGY93629.1"/>
    </source>
</evidence>
<name>A0AC61RTB5_9FIRM</name>
<gene>
    <name evidence="1" type="ORF">E5329_17460</name>
</gene>
<keyword evidence="2" id="KW-1185">Reference proteome</keyword>
<accession>A0AC61RTB5</accession>
<protein>
    <submittedName>
        <fullName evidence="1">Uncharacterized protein</fullName>
    </submittedName>
</protein>
<sequence length="81" mass="9845">MKKETLQYGQSTEILQFIIKSGMLDLHDVQDSMEAMKRDELLKKHQYKIWQGKDGKWYTYLPDDKKGRVKKKKVQRKRLRM</sequence>
<proteinExistence type="predicted"/>
<comment type="caution">
    <text evidence="1">The sequence shown here is derived from an EMBL/GenBank/DDBJ whole genome shotgun (WGS) entry which is preliminary data.</text>
</comment>
<organism evidence="1 2">
    <name type="scientific">Petralouisia muris</name>
    <dbReference type="NCBI Taxonomy" id="3032872"/>
    <lineage>
        <taxon>Bacteria</taxon>
        <taxon>Bacillati</taxon>
        <taxon>Bacillota</taxon>
        <taxon>Clostridia</taxon>
        <taxon>Lachnospirales</taxon>
        <taxon>Lachnospiraceae</taxon>
        <taxon>Petralouisia</taxon>
    </lineage>
</organism>
<dbReference type="Proteomes" id="UP000304953">
    <property type="component" value="Unassembled WGS sequence"/>
</dbReference>
<dbReference type="EMBL" id="SRYA01000039">
    <property type="protein sequence ID" value="TGY93629.1"/>
    <property type="molecule type" value="Genomic_DNA"/>
</dbReference>